<dbReference type="SUPFAM" id="SSF53474">
    <property type="entry name" value="alpha/beta-Hydrolases"/>
    <property type="match status" value="1"/>
</dbReference>
<evidence type="ECO:0000259" key="1">
    <source>
        <dbReference type="Pfam" id="PF12146"/>
    </source>
</evidence>
<accession>A0A6M4JGQ4</accession>
<keyword evidence="3" id="KW-1185">Reference proteome</keyword>
<reference evidence="2 3" key="1">
    <citation type="submission" date="2020-05" db="EMBL/GenBank/DDBJ databases">
        <title>Novel Mycoplasma species detected in Mirounga angustirostris (northern elephant seal) from the USA.</title>
        <authorList>
            <person name="Volokhov D.V."/>
        </authorList>
    </citation>
    <scope>NUCLEOTIDE SEQUENCE [LARGE SCALE GENOMIC DNA]</scope>
    <source>
        <strain evidence="2 3">Mirounga ES2806-NAS</strain>
    </source>
</reference>
<evidence type="ECO:0000313" key="2">
    <source>
        <dbReference type="EMBL" id="QJR44192.1"/>
    </source>
</evidence>
<dbReference type="Pfam" id="PF12146">
    <property type="entry name" value="Hydrolase_4"/>
    <property type="match status" value="1"/>
</dbReference>
<dbReference type="GO" id="GO:0016787">
    <property type="term" value="F:hydrolase activity"/>
    <property type="evidence" value="ECO:0007669"/>
    <property type="project" value="UniProtKB-KW"/>
</dbReference>
<dbReference type="EMBL" id="CP053097">
    <property type="protein sequence ID" value="QJR44192.1"/>
    <property type="molecule type" value="Genomic_DNA"/>
</dbReference>
<dbReference type="PANTHER" id="PTHR46438">
    <property type="entry name" value="ALPHA/BETA-HYDROLASES SUPERFAMILY PROTEIN"/>
    <property type="match status" value="1"/>
</dbReference>
<dbReference type="KEGG" id="mmio:HLA92_01970"/>
<evidence type="ECO:0000313" key="3">
    <source>
        <dbReference type="Proteomes" id="UP000502118"/>
    </source>
</evidence>
<dbReference type="InterPro" id="IPR022742">
    <property type="entry name" value="Hydrolase_4"/>
</dbReference>
<protein>
    <submittedName>
        <fullName evidence="2">Alpha/beta hydrolase</fullName>
    </submittedName>
</protein>
<dbReference type="Gene3D" id="3.40.50.1820">
    <property type="entry name" value="alpha/beta hydrolase"/>
    <property type="match status" value="1"/>
</dbReference>
<organism evidence="2 3">
    <name type="scientific">Mycoplasma miroungirhinis</name>
    <dbReference type="NCBI Taxonomy" id="754516"/>
    <lineage>
        <taxon>Bacteria</taxon>
        <taxon>Bacillati</taxon>
        <taxon>Mycoplasmatota</taxon>
        <taxon>Mollicutes</taxon>
        <taxon>Mycoplasmataceae</taxon>
        <taxon>Mycoplasma</taxon>
    </lineage>
</organism>
<dbReference type="RefSeq" id="WP_171113024.1">
    <property type="nucleotide sequence ID" value="NZ_CP053097.1"/>
</dbReference>
<proteinExistence type="predicted"/>
<sequence>MEKFYNFKNRQIHYLEINKNFKKNVLLIHGFTSEIGYLEEVYKLFENEYNIYAIDLPTHGQSEIANELMNMESFRDLVIDFVTNKNLHNLTLVGHSMGGGVSATVSPYLEKYLDKVILLAPMNRTMLKYNYKWPLFFPRNLEDYKKLIPVLFYNPEPILTNVETLKQVEKKFSDENTHKRLDVIYDWGYKMPEEHNQIIVDEGIKNCPVPLALINGDHDGIVDVELCNDHYLKLNKKTKHYVIKNSGHSMWFENPVDFKAAILDFINS</sequence>
<feature type="domain" description="Serine aminopeptidase S33" evidence="1">
    <location>
        <begin position="22"/>
        <end position="254"/>
    </location>
</feature>
<dbReference type="InterPro" id="IPR000073">
    <property type="entry name" value="AB_hydrolase_1"/>
</dbReference>
<dbReference type="InterPro" id="IPR029058">
    <property type="entry name" value="AB_hydrolase_fold"/>
</dbReference>
<keyword evidence="2" id="KW-0378">Hydrolase</keyword>
<dbReference type="PRINTS" id="PR00111">
    <property type="entry name" value="ABHYDROLASE"/>
</dbReference>
<gene>
    <name evidence="2" type="ORF">HLA92_01970</name>
</gene>
<dbReference type="Proteomes" id="UP000502118">
    <property type="component" value="Chromosome"/>
</dbReference>
<dbReference type="PANTHER" id="PTHR46438:SF11">
    <property type="entry name" value="LIPASE-RELATED"/>
    <property type="match status" value="1"/>
</dbReference>
<dbReference type="AlphaFoldDB" id="A0A6M4JGQ4"/>
<name>A0A6M4JGQ4_9MOLU</name>